<dbReference type="EMBL" id="JBHUPB010000003">
    <property type="protein sequence ID" value="MFD2966539.1"/>
    <property type="molecule type" value="Genomic_DNA"/>
</dbReference>
<comment type="caution">
    <text evidence="3">The sequence shown here is derived from an EMBL/GenBank/DDBJ whole genome shotgun (WGS) entry which is preliminary data.</text>
</comment>
<dbReference type="Pfam" id="PF24883">
    <property type="entry name" value="NPHP3_N"/>
    <property type="match status" value="1"/>
</dbReference>
<sequence length="2080" mass="238184">MSNELVAYSRAGDVFHYRWAARRCLKLIYPNTSLQSVVIEGSREVEKEGEYVIDVSEYYGEGDSVRIDYFQLKHTTVQFDKPFTLSDLEATISGFSKRFKQHLNERANATVKFFLVSNRPVEKSVKDNIQSLSIGEPVNKRFQTTIEHYTDLTDQELCAFCKLLEFNDSEGDYMSQKNNLHRELSQLMVSTVDNEKIESLVSLVQEKVLPNSTHIIYPEDILKRFGISSKKDLFPAPPIWEQEESFIERRQQAELISKINDSDSPIIIHASGGIGKSVFCRYFSKQVEVGSLAVAYDCFGAGSYRSRSSPRHRHRDALIQIVNELAVIGLCDPVLVGDTSLDSDIMRTFLNRITVALDNLRKSNKSAKLFILIDAADNAEMAAEEFRQSCFAAELLQENFPLGCQLILLCRSERIGLLKPSSKIVQLELASFSEAETLQFLRSVFPDSTDKDGAEFHRLTSANPRVQANALSAGHKTVTELLNHLGPLGMTVEEQIGVQLQTAVSKIKDFLPENYQVDTQAICIGLASLPPHVPIEILAKVAGVSTAAIRSFVSEIGRSLWLSDYSVQFRDEPTETWFKDTFLVGEDVYKTFIDTLEPLADEYVYVAEVLPHLYLKAAQYEKLIRIALSDDYLPKTNPIDARNVRLYRLQFAFQAALRSAQYKDAINIAIRGGEEAAGNQRQLDLFKSNIDLLVVLQDKQKVQDIAFRRKLKGNWTGSENLYTASLLSGVEDYKGEARGYLRAAENWFNIFIEEGKKNKRTYHQNEIEEVDMSEMTFVYFNIYGTKGCLDFLDRFKYKEYAFGRMKNLASRLIDLGRFEEIDKILEGAAGKPYYILAVVDELHKVGKLPKTSVIKSTLGLLSRKKLVVKPPDVLRYDGITTSIVSFVETCVHGGLNEQKIIKALNNYIPELMSVMVYSSNQNYERHNFLRALALRMLLNGSAEVDVLELLPEDSKSERKLAKDDLKEAKEIVGGLLPWYLLRARLLAGQIGDLLEECVIATKVSQESLASRHRSYDTLPAEITSLKVSLMVFYAQASCSDLTYFYEKYIKGGNSLDLYAHIDFVRTASRAKHLLGFKQAIEESAYGRIQSLERTSPDEVANHYIDMSRAVLNTAKDDASVYFDEAVRVVSKFGDEIIKRWEAVVALAKHVCTGGLGNDQLAYRFIRCAEIVGDYVSKEKYWDRDETVAICTRISQPVGIAALSRWRDRDVGRFNLQLNAMLVELLESKKIYPSVAWSLTKMLSDHNITFMLSICLEHESDKVIRAQIFEDAIELLQKDGTLEQCSKEIEMLANKYEISTSGLDEILTYYNSKDYRDYRVKEGGYSQRQNEAVEKIDWHAVFGSLNLVDADQFRIALRRWEMVVEHRYVDYKYFWKELIARVSESQMGLLTDAVLQSDVNRYEIYVFFAALPDTWKNKISYKKDWDNRVKQLGRKYAVALCNPYSYDAFIEQFKFSKKETNILNDGVFEGLEDGAQFSDSNTYFGFAGLAVPKVSASEAESILDYALSRFELHIESDFGDGEWKESLQTSDDINVNIAGFVWSALGSPRSVERWNAVHVLRQLASFGHKEILLELINWMEKGKVEAFGSSKFPFYDRHAKQYLLIALAKISKEHPKLLIAHKSIFLRYGISEQHVIIRRFALEIVSNLGNAIDGVYNGDDLKLVNSLKLSKKATRKVAYQEVVDSYWHTDVRKDKKVHNFHFGWDFNRYWFEPLGRVFGISSEQVADIAGELLVEEWGFEKDNAYDKDPRVGILERYDREISHSHGSYPKTDNLNFYLSYHAMMVVAGRLYENMPLVSKRGSYYEGWDYWLSRHLLTDNNGNWLADFKDPVPYRRPAWVYTSREPNWKTEISEDYMDNLLKIKRDGENWLRIWGGWQEIGSGKHESVSVRSGLVSKGNSNALLRALQTCSDPYDYKIPDYQERDMEIDDNSFVLKGWIVDEQISTKLDEHDPYADNVDYPPFQIGKDIVIKMKLVTRDDGRKWHSRSSQSISLQMQMWSSFRQDIDKYPDQDGKCLKASVLFLKSLCLTFDCELLIDLQVRRKIDRSYENDKYESEKVKVKLYILTSDGELRSADENGRIR</sequence>
<organism evidence="3 4">
    <name type="scientific">Sphingobacterium bambusae</name>
    <dbReference type="NCBI Taxonomy" id="662858"/>
    <lineage>
        <taxon>Bacteria</taxon>
        <taxon>Pseudomonadati</taxon>
        <taxon>Bacteroidota</taxon>
        <taxon>Sphingobacteriia</taxon>
        <taxon>Sphingobacteriales</taxon>
        <taxon>Sphingobacteriaceae</taxon>
        <taxon>Sphingobacterium</taxon>
    </lineage>
</organism>
<dbReference type="SUPFAM" id="SSF52540">
    <property type="entry name" value="P-loop containing nucleoside triphosphate hydrolases"/>
    <property type="match status" value="1"/>
</dbReference>
<dbReference type="RefSeq" id="WP_320184323.1">
    <property type="nucleotide sequence ID" value="NZ_CP138332.1"/>
</dbReference>
<evidence type="ECO:0000313" key="4">
    <source>
        <dbReference type="Proteomes" id="UP001597525"/>
    </source>
</evidence>
<evidence type="ECO:0000256" key="1">
    <source>
        <dbReference type="ARBA" id="ARBA00022737"/>
    </source>
</evidence>
<accession>A0ABW6BEQ8</accession>
<evidence type="ECO:0000259" key="2">
    <source>
        <dbReference type="Pfam" id="PF24883"/>
    </source>
</evidence>
<name>A0ABW6BEQ8_9SPHI</name>
<dbReference type="Proteomes" id="UP001597525">
    <property type="component" value="Unassembled WGS sequence"/>
</dbReference>
<feature type="domain" description="Nephrocystin 3-like N-terminal" evidence="2">
    <location>
        <begin position="260"/>
        <end position="388"/>
    </location>
</feature>
<gene>
    <name evidence="3" type="ORF">ACFS7Y_04030</name>
</gene>
<keyword evidence="1" id="KW-0677">Repeat</keyword>
<keyword evidence="4" id="KW-1185">Reference proteome</keyword>
<dbReference type="InterPro" id="IPR056884">
    <property type="entry name" value="NPHP3-like_N"/>
</dbReference>
<reference evidence="4" key="1">
    <citation type="journal article" date="2019" name="Int. J. Syst. Evol. Microbiol.">
        <title>The Global Catalogue of Microorganisms (GCM) 10K type strain sequencing project: providing services to taxonomists for standard genome sequencing and annotation.</title>
        <authorList>
            <consortium name="The Broad Institute Genomics Platform"/>
            <consortium name="The Broad Institute Genome Sequencing Center for Infectious Disease"/>
            <person name="Wu L."/>
            <person name="Ma J."/>
        </authorList>
    </citation>
    <scope>NUCLEOTIDE SEQUENCE [LARGE SCALE GENOMIC DNA]</scope>
    <source>
        <strain evidence="4">KCTC 22814</strain>
    </source>
</reference>
<evidence type="ECO:0000313" key="3">
    <source>
        <dbReference type="EMBL" id="MFD2966539.1"/>
    </source>
</evidence>
<protein>
    <recommendedName>
        <fullName evidence="2">Nephrocystin 3-like N-terminal domain-containing protein</fullName>
    </recommendedName>
</protein>
<proteinExistence type="predicted"/>
<dbReference type="InterPro" id="IPR027417">
    <property type="entry name" value="P-loop_NTPase"/>
</dbReference>